<dbReference type="Proteomes" id="UP000321080">
    <property type="component" value="Unassembled WGS sequence"/>
</dbReference>
<evidence type="ECO:0000313" key="4">
    <source>
        <dbReference type="Proteomes" id="UP000321080"/>
    </source>
</evidence>
<dbReference type="GO" id="GO:0032259">
    <property type="term" value="P:methylation"/>
    <property type="evidence" value="ECO:0007669"/>
    <property type="project" value="UniProtKB-KW"/>
</dbReference>
<organism evidence="3 4">
    <name type="scientific">Seonamhaeicola maritimus</name>
    <dbReference type="NCBI Taxonomy" id="2591822"/>
    <lineage>
        <taxon>Bacteria</taxon>
        <taxon>Pseudomonadati</taxon>
        <taxon>Bacteroidota</taxon>
        <taxon>Flavobacteriia</taxon>
        <taxon>Flavobacteriales</taxon>
        <taxon>Flavobacteriaceae</taxon>
    </lineage>
</organism>
<evidence type="ECO:0000259" key="2">
    <source>
        <dbReference type="Pfam" id="PF22013"/>
    </source>
</evidence>
<dbReference type="Pfam" id="PF22013">
    <property type="entry name" value="PG_1098_Fer"/>
    <property type="match status" value="1"/>
</dbReference>
<dbReference type="OrthoDB" id="1000417at2"/>
<dbReference type="InterPro" id="IPR054168">
    <property type="entry name" value="PG_1098_Fer"/>
</dbReference>
<reference evidence="3 4" key="1">
    <citation type="submission" date="2019-08" db="EMBL/GenBank/DDBJ databases">
        <title>Seonamhaeicola sediminis sp. nov., isolated from marine sediment.</title>
        <authorList>
            <person name="Cao W.R."/>
        </authorList>
    </citation>
    <scope>NUCLEOTIDE SEQUENCE [LARGE SCALE GENOMIC DNA]</scope>
    <source>
        <strain evidence="3 4">1505</strain>
    </source>
</reference>
<proteinExistence type="predicted"/>
<name>A0A5C7GMA7_9FLAO</name>
<keyword evidence="3" id="KW-0808">Transferase</keyword>
<dbReference type="Gene3D" id="3.40.50.150">
    <property type="entry name" value="Vaccinia Virus protein VP39"/>
    <property type="match status" value="1"/>
</dbReference>
<evidence type="ECO:0000259" key="1">
    <source>
        <dbReference type="Pfam" id="PF18096"/>
    </source>
</evidence>
<gene>
    <name evidence="3" type="ORF">FUA22_06215</name>
</gene>
<keyword evidence="4" id="KW-1185">Reference proteome</keyword>
<feature type="domain" description="THUMP-like" evidence="1">
    <location>
        <begin position="321"/>
        <end position="390"/>
    </location>
</feature>
<dbReference type="GO" id="GO:0008168">
    <property type="term" value="F:methyltransferase activity"/>
    <property type="evidence" value="ECO:0007669"/>
    <property type="project" value="UniProtKB-KW"/>
</dbReference>
<protein>
    <submittedName>
        <fullName evidence="3">Class I SAM-dependent methyltransferase</fullName>
    </submittedName>
</protein>
<evidence type="ECO:0000313" key="3">
    <source>
        <dbReference type="EMBL" id="TXG39462.1"/>
    </source>
</evidence>
<accession>A0A5C7GMA7</accession>
<dbReference type="Pfam" id="PF18096">
    <property type="entry name" value="Thump_like"/>
    <property type="match status" value="1"/>
</dbReference>
<dbReference type="AlphaFoldDB" id="A0A5C7GMA7"/>
<dbReference type="RefSeq" id="WP_147767032.1">
    <property type="nucleotide sequence ID" value="NZ_VRKQ01000008.1"/>
</dbReference>
<dbReference type="EMBL" id="VRKQ01000008">
    <property type="protein sequence ID" value="TXG39462.1"/>
    <property type="molecule type" value="Genomic_DNA"/>
</dbReference>
<sequence>MNLNILNTEIQEFISKHLNSNVVSLLLKGTSFDGVETKDIIEQIEAKQRCLKKLPNWFNTNNIYFPNKLNIEQTSSEITAEYKSNLISGDSIIDLTGGFGIDCYYFSKRFNEVTHCEINTMLSGIVNHNYKQFDVNNIETLNIDGIEYLKSGNKNFDWIYIDPSRRNDSKGKVFFLKDCLPNVPEHLDILFEASKNILIKTSPLLDISFGANELQFVKTIHVIAVNNEVKELLWVLDEGFNGNIQIETINIKKDTDENFSFMLNEGQNEVQYNEPLSYLYEPNAAILKSGGFEEVSNKLNVFKLHQHSHLYTSNEPIDFPGRRFKIENIINYNKKELKQLGIEKANITTRNFPESVQQIRNKLRIKDGGDIYLFFTTDLNNLKIVVICKKA</sequence>
<comment type="caution">
    <text evidence="3">The sequence shown here is derived from an EMBL/GenBank/DDBJ whole genome shotgun (WGS) entry which is preliminary data.</text>
</comment>
<dbReference type="SUPFAM" id="SSF53335">
    <property type="entry name" value="S-adenosyl-L-methionine-dependent methyltransferases"/>
    <property type="match status" value="1"/>
</dbReference>
<feature type="domain" description="PG-1098 ferredoxin-like" evidence="2">
    <location>
        <begin position="278"/>
        <end position="320"/>
    </location>
</feature>
<keyword evidence="3" id="KW-0489">Methyltransferase</keyword>
<dbReference type="InterPro" id="IPR041497">
    <property type="entry name" value="Thump-like"/>
</dbReference>
<dbReference type="InterPro" id="IPR029063">
    <property type="entry name" value="SAM-dependent_MTases_sf"/>
</dbReference>
<dbReference type="Gene3D" id="1.10.10.1110">
    <property type="entry name" value="Methyltransferase PG1098, N-terminal domain"/>
    <property type="match status" value="1"/>
</dbReference>